<keyword evidence="4" id="KW-1185">Reference proteome</keyword>
<dbReference type="EMBL" id="JACAZH010000022">
    <property type="protein sequence ID" value="KAF7343845.1"/>
    <property type="molecule type" value="Genomic_DNA"/>
</dbReference>
<comment type="caution">
    <text evidence="3">The sequence shown here is derived from an EMBL/GenBank/DDBJ whole genome shotgun (WGS) entry which is preliminary data.</text>
</comment>
<gene>
    <name evidence="3" type="ORF">MSAN_01965800</name>
</gene>
<evidence type="ECO:0000313" key="4">
    <source>
        <dbReference type="Proteomes" id="UP000623467"/>
    </source>
</evidence>
<name>A0A8H6XLH7_9AGAR</name>
<sequence>MFAINRARWHASFFPPLSLRRYLALDAGAISRLKKPTRGGQNLSARYRRLEQSLRGKEALQRDILSQEPASQSTSTTRTSEANYFRGMKIPQQPKPPQSDECCMSGCAICVYDLYEESLSAYNDSVAAFRLTLTSAGIPEESWPKSVRPGDTAARAKPVTMSAFEELERSLKAKRDALPQPVRPVNRMPLSLSELYEGLRWLAFSRR</sequence>
<dbReference type="InterPro" id="IPR019180">
    <property type="entry name" value="Oxidoreductase-like_N"/>
</dbReference>
<dbReference type="Pfam" id="PF09791">
    <property type="entry name" value="Oxidored-like"/>
    <property type="match status" value="1"/>
</dbReference>
<dbReference type="Proteomes" id="UP000623467">
    <property type="component" value="Unassembled WGS sequence"/>
</dbReference>
<organism evidence="3 4">
    <name type="scientific">Mycena sanguinolenta</name>
    <dbReference type="NCBI Taxonomy" id="230812"/>
    <lineage>
        <taxon>Eukaryota</taxon>
        <taxon>Fungi</taxon>
        <taxon>Dikarya</taxon>
        <taxon>Basidiomycota</taxon>
        <taxon>Agaricomycotina</taxon>
        <taxon>Agaricomycetes</taxon>
        <taxon>Agaricomycetidae</taxon>
        <taxon>Agaricales</taxon>
        <taxon>Marasmiineae</taxon>
        <taxon>Mycenaceae</taxon>
        <taxon>Mycena</taxon>
    </lineage>
</organism>
<evidence type="ECO:0000313" key="3">
    <source>
        <dbReference type="EMBL" id="KAF7343845.1"/>
    </source>
</evidence>
<dbReference type="InterPro" id="IPR039251">
    <property type="entry name" value="OXLD1"/>
</dbReference>
<dbReference type="GO" id="GO:0005739">
    <property type="term" value="C:mitochondrion"/>
    <property type="evidence" value="ECO:0007669"/>
    <property type="project" value="TreeGrafter"/>
</dbReference>
<evidence type="ECO:0000256" key="1">
    <source>
        <dbReference type="SAM" id="MobiDB-lite"/>
    </source>
</evidence>
<accession>A0A8H6XLH7</accession>
<dbReference type="PANTHER" id="PTHR21193:SF3">
    <property type="entry name" value="OXIDOREDUCTASE-LIKE DOMAIN-CONTAINING PROTEIN 1"/>
    <property type="match status" value="1"/>
</dbReference>
<reference evidence="3" key="1">
    <citation type="submission" date="2020-05" db="EMBL/GenBank/DDBJ databases">
        <title>Mycena genomes resolve the evolution of fungal bioluminescence.</title>
        <authorList>
            <person name="Tsai I.J."/>
        </authorList>
    </citation>
    <scope>NUCLEOTIDE SEQUENCE</scope>
    <source>
        <strain evidence="3">160909Yilan</strain>
    </source>
</reference>
<proteinExistence type="predicted"/>
<dbReference type="AlphaFoldDB" id="A0A8H6XLH7"/>
<dbReference type="OrthoDB" id="10064411at2759"/>
<dbReference type="PANTHER" id="PTHR21193">
    <property type="entry name" value="OXIDOREDUCTASE-LIKE DOMAIN-CONTAINING PROTEIN 1"/>
    <property type="match status" value="1"/>
</dbReference>
<protein>
    <recommendedName>
        <fullName evidence="2">Oxidoreductase-like domain-containing protein</fullName>
    </recommendedName>
</protein>
<feature type="region of interest" description="Disordered" evidence="1">
    <location>
        <begin position="61"/>
        <end position="97"/>
    </location>
</feature>
<feature type="domain" description="Oxidoreductase-like" evidence="2">
    <location>
        <begin position="85"/>
        <end position="127"/>
    </location>
</feature>
<evidence type="ECO:0000259" key="2">
    <source>
        <dbReference type="Pfam" id="PF09791"/>
    </source>
</evidence>
<feature type="compositionally biased region" description="Polar residues" evidence="1">
    <location>
        <begin position="68"/>
        <end position="82"/>
    </location>
</feature>